<sequence>MGDVKVRLLQNPTDQEFERILDVYQEGFVHDQILNMLGSNTREFFRSRVQATLVDLQLWVVELDGEIGCVGIVSPPGKDLWDTEEKKKIRETVSPKISPAIKQWLDTELEPLHENRSLIPGGGPAAVYYLHLVSTHPSFQKKGLGSALLGKLEELARRDGSRVALETHTDSAASVYRKNGFRTLFKGVLDFKSELDTGPYYVMVNDCGLSPYLCHVDLTG</sequence>
<comment type="caution">
    <text evidence="2">The sequence shown here is derived from an EMBL/GenBank/DDBJ whole genome shotgun (WGS) entry which is preliminary data.</text>
</comment>
<gene>
    <name evidence="2" type="ORF">L198_06250</name>
</gene>
<dbReference type="GO" id="GO:0016747">
    <property type="term" value="F:acyltransferase activity, transferring groups other than amino-acyl groups"/>
    <property type="evidence" value="ECO:0007669"/>
    <property type="project" value="InterPro"/>
</dbReference>
<dbReference type="PROSITE" id="PS51186">
    <property type="entry name" value="GNAT"/>
    <property type="match status" value="1"/>
</dbReference>
<dbReference type="CDD" id="cd04301">
    <property type="entry name" value="NAT_SF"/>
    <property type="match status" value="1"/>
</dbReference>
<dbReference type="Gene3D" id="3.40.630.30">
    <property type="match status" value="1"/>
</dbReference>
<dbReference type="InterPro" id="IPR052523">
    <property type="entry name" value="Trichothecene_AcTrans"/>
</dbReference>
<keyword evidence="3" id="KW-1185">Reference proteome</keyword>
<dbReference type="Pfam" id="PF00583">
    <property type="entry name" value="Acetyltransf_1"/>
    <property type="match status" value="1"/>
</dbReference>
<evidence type="ECO:0000313" key="3">
    <source>
        <dbReference type="Proteomes" id="UP000094819"/>
    </source>
</evidence>
<dbReference type="Proteomes" id="UP000094819">
    <property type="component" value="Unassembled WGS sequence"/>
</dbReference>
<organism evidence="2 3">
    <name type="scientific">Cryptococcus wingfieldii CBS 7118</name>
    <dbReference type="NCBI Taxonomy" id="1295528"/>
    <lineage>
        <taxon>Eukaryota</taxon>
        <taxon>Fungi</taxon>
        <taxon>Dikarya</taxon>
        <taxon>Basidiomycota</taxon>
        <taxon>Agaricomycotina</taxon>
        <taxon>Tremellomycetes</taxon>
        <taxon>Tremellales</taxon>
        <taxon>Cryptococcaceae</taxon>
        <taxon>Cryptococcus</taxon>
    </lineage>
</organism>
<feature type="domain" description="N-acetyltransferase" evidence="1">
    <location>
        <begin position="4"/>
        <end position="208"/>
    </location>
</feature>
<dbReference type="InterPro" id="IPR000182">
    <property type="entry name" value="GNAT_dom"/>
</dbReference>
<dbReference type="AlphaFoldDB" id="A0A1E3INR9"/>
<dbReference type="InterPro" id="IPR016181">
    <property type="entry name" value="Acyl_CoA_acyltransferase"/>
</dbReference>
<dbReference type="EMBL" id="AWGH01000021">
    <property type="protein sequence ID" value="ODN90232.1"/>
    <property type="molecule type" value="Genomic_DNA"/>
</dbReference>
<dbReference type="GeneID" id="30195462"/>
<reference evidence="2 3" key="1">
    <citation type="submission" date="2016-06" db="EMBL/GenBank/DDBJ databases">
        <title>Evolution of pathogenesis and genome organization in the Tremellales.</title>
        <authorList>
            <person name="Cuomo C."/>
            <person name="Litvintseva A."/>
            <person name="Heitman J."/>
            <person name="Chen Y."/>
            <person name="Sun S."/>
            <person name="Springer D."/>
            <person name="Dromer F."/>
            <person name="Young S."/>
            <person name="Zeng Q."/>
            <person name="Chapman S."/>
            <person name="Gujja S."/>
            <person name="Saif S."/>
            <person name="Birren B."/>
        </authorList>
    </citation>
    <scope>NUCLEOTIDE SEQUENCE [LARGE SCALE GENOMIC DNA]</scope>
    <source>
        <strain evidence="2 3">CBS 7118</strain>
    </source>
</reference>
<proteinExistence type="predicted"/>
<name>A0A1E3INR9_9TREE</name>
<dbReference type="RefSeq" id="XP_019029754.1">
    <property type="nucleotide sequence ID" value="XM_019178316.1"/>
</dbReference>
<evidence type="ECO:0000259" key="1">
    <source>
        <dbReference type="PROSITE" id="PS51186"/>
    </source>
</evidence>
<dbReference type="SUPFAM" id="SSF55729">
    <property type="entry name" value="Acyl-CoA N-acyltransferases (Nat)"/>
    <property type="match status" value="1"/>
</dbReference>
<evidence type="ECO:0000313" key="2">
    <source>
        <dbReference type="EMBL" id="ODN90232.1"/>
    </source>
</evidence>
<dbReference type="PANTHER" id="PTHR42791">
    <property type="entry name" value="GNAT FAMILY ACETYLTRANSFERASE"/>
    <property type="match status" value="1"/>
</dbReference>
<dbReference type="OrthoDB" id="61113at2759"/>
<accession>A0A1E3INR9</accession>
<protein>
    <recommendedName>
        <fullName evidence="1">N-acetyltransferase domain-containing protein</fullName>
    </recommendedName>
</protein>
<dbReference type="PANTHER" id="PTHR42791:SF1">
    <property type="entry name" value="N-ACETYLTRANSFERASE DOMAIN-CONTAINING PROTEIN"/>
    <property type="match status" value="1"/>
</dbReference>